<keyword evidence="3" id="KW-0964">Secreted</keyword>
<comment type="subcellular location">
    <subcellularLocation>
        <location evidence="1">Host cell</location>
    </subcellularLocation>
    <subcellularLocation>
        <location evidence="2">Secreted</location>
    </subcellularLocation>
</comment>
<organism evidence="5 6">
    <name type="scientific">Jimgerdemannia flammicorona</name>
    <dbReference type="NCBI Taxonomy" id="994334"/>
    <lineage>
        <taxon>Eukaryota</taxon>
        <taxon>Fungi</taxon>
        <taxon>Fungi incertae sedis</taxon>
        <taxon>Mucoromycota</taxon>
        <taxon>Mucoromycotina</taxon>
        <taxon>Endogonomycetes</taxon>
        <taxon>Endogonales</taxon>
        <taxon>Endogonaceae</taxon>
        <taxon>Jimgerdemannia</taxon>
    </lineage>
</organism>
<evidence type="ECO:0000313" key="5">
    <source>
        <dbReference type="EMBL" id="RUS23681.1"/>
    </source>
</evidence>
<dbReference type="InterPro" id="IPR045379">
    <property type="entry name" value="Crinkler_N"/>
</dbReference>
<feature type="domain" description="Crinkler effector protein N-terminal" evidence="4">
    <location>
        <begin position="8"/>
        <end position="65"/>
    </location>
</feature>
<proteinExistence type="predicted"/>
<dbReference type="AlphaFoldDB" id="A0A433Q1J7"/>
<reference evidence="5 6" key="1">
    <citation type="journal article" date="2018" name="New Phytol.">
        <title>Phylogenomics of Endogonaceae and evolution of mycorrhizas within Mucoromycota.</title>
        <authorList>
            <person name="Chang Y."/>
            <person name="Desiro A."/>
            <person name="Na H."/>
            <person name="Sandor L."/>
            <person name="Lipzen A."/>
            <person name="Clum A."/>
            <person name="Barry K."/>
            <person name="Grigoriev I.V."/>
            <person name="Martin F.M."/>
            <person name="Stajich J.E."/>
            <person name="Smith M.E."/>
            <person name="Bonito G."/>
            <person name="Spatafora J.W."/>
        </authorList>
    </citation>
    <scope>NUCLEOTIDE SEQUENCE [LARGE SCALE GENOMIC DNA]</scope>
    <source>
        <strain evidence="5 6">AD002</strain>
    </source>
</reference>
<evidence type="ECO:0000313" key="6">
    <source>
        <dbReference type="Proteomes" id="UP000274822"/>
    </source>
</evidence>
<evidence type="ECO:0000256" key="1">
    <source>
        <dbReference type="ARBA" id="ARBA00004340"/>
    </source>
</evidence>
<name>A0A433Q1J7_9FUNG</name>
<evidence type="ECO:0000256" key="2">
    <source>
        <dbReference type="ARBA" id="ARBA00004613"/>
    </source>
</evidence>
<dbReference type="GO" id="GO:0005576">
    <property type="term" value="C:extracellular region"/>
    <property type="evidence" value="ECO:0007669"/>
    <property type="project" value="UniProtKB-SubCell"/>
</dbReference>
<sequence>MTDNTIILLCLLHGDPPSQPFQIIIAKYKNVIDLRDAIKQANPNDLGTVDARRLQLWKVNIDLDPPSPSPGETLLNNLTADPTLDI</sequence>
<accession>A0A433Q1J7</accession>
<evidence type="ECO:0000256" key="3">
    <source>
        <dbReference type="ARBA" id="ARBA00022525"/>
    </source>
</evidence>
<dbReference type="EMBL" id="RBNJ01018923">
    <property type="protein sequence ID" value="RUS23681.1"/>
    <property type="molecule type" value="Genomic_DNA"/>
</dbReference>
<dbReference type="Pfam" id="PF20147">
    <property type="entry name" value="Crinkler"/>
    <property type="match status" value="1"/>
</dbReference>
<dbReference type="GO" id="GO:0043657">
    <property type="term" value="C:host cell"/>
    <property type="evidence" value="ECO:0007669"/>
    <property type="project" value="UniProtKB-SubCell"/>
</dbReference>
<dbReference type="Proteomes" id="UP000274822">
    <property type="component" value="Unassembled WGS sequence"/>
</dbReference>
<evidence type="ECO:0000259" key="4">
    <source>
        <dbReference type="Pfam" id="PF20147"/>
    </source>
</evidence>
<feature type="non-terminal residue" evidence="5">
    <location>
        <position position="86"/>
    </location>
</feature>
<gene>
    <name evidence="5" type="ORF">BC938DRAFT_474777</name>
</gene>
<protein>
    <recommendedName>
        <fullName evidence="4">Crinkler effector protein N-terminal domain-containing protein</fullName>
    </recommendedName>
</protein>
<comment type="caution">
    <text evidence="5">The sequence shown here is derived from an EMBL/GenBank/DDBJ whole genome shotgun (WGS) entry which is preliminary data.</text>
</comment>
<keyword evidence="6" id="KW-1185">Reference proteome</keyword>